<gene>
    <name evidence="1" type="ORF">A3F23_04185</name>
</gene>
<reference evidence="1 2" key="1">
    <citation type="journal article" date="2016" name="Nat. Commun.">
        <title>Thousands of microbial genomes shed light on interconnected biogeochemical processes in an aquifer system.</title>
        <authorList>
            <person name="Anantharaman K."/>
            <person name="Brown C.T."/>
            <person name="Hug L.A."/>
            <person name="Sharon I."/>
            <person name="Castelle C.J."/>
            <person name="Probst A.J."/>
            <person name="Thomas B.C."/>
            <person name="Singh A."/>
            <person name="Wilkins M.J."/>
            <person name="Karaoz U."/>
            <person name="Brodie E.L."/>
            <person name="Williams K.H."/>
            <person name="Hubbard S.S."/>
            <person name="Banfield J.F."/>
        </authorList>
    </citation>
    <scope>NUCLEOTIDE SEQUENCE [LARGE SCALE GENOMIC DNA]</scope>
</reference>
<comment type="caution">
    <text evidence="1">The sequence shown here is derived from an EMBL/GenBank/DDBJ whole genome shotgun (WGS) entry which is preliminary data.</text>
</comment>
<dbReference type="AlphaFoldDB" id="A0A1F5WQD2"/>
<protein>
    <submittedName>
        <fullName evidence="1">Uncharacterized protein</fullName>
    </submittedName>
</protein>
<proteinExistence type="predicted"/>
<dbReference type="Proteomes" id="UP000177723">
    <property type="component" value="Unassembled WGS sequence"/>
</dbReference>
<sequence length="67" mass="7812">MATVTIPKTKYNELLEAIKKLESISKPLYYVTKKKSFTDNAFGALKRSFSNKSSVFYVGRMRKSWRQ</sequence>
<name>A0A1F5WQD2_9BACT</name>
<evidence type="ECO:0000313" key="1">
    <source>
        <dbReference type="EMBL" id="OGF77797.1"/>
    </source>
</evidence>
<evidence type="ECO:0000313" key="2">
    <source>
        <dbReference type="Proteomes" id="UP000177723"/>
    </source>
</evidence>
<organism evidence="1 2">
    <name type="scientific">Candidatus Giovannonibacteria bacterium RIFCSPHIGHO2_12_FULL_43_15</name>
    <dbReference type="NCBI Taxonomy" id="1798341"/>
    <lineage>
        <taxon>Bacteria</taxon>
        <taxon>Candidatus Giovannoniibacteriota</taxon>
    </lineage>
</organism>
<dbReference type="EMBL" id="MFHT01000011">
    <property type="protein sequence ID" value="OGF77797.1"/>
    <property type="molecule type" value="Genomic_DNA"/>
</dbReference>
<accession>A0A1F5WQD2</accession>